<reference evidence="1" key="1">
    <citation type="submission" date="2018-02" db="EMBL/GenBank/DDBJ databases">
        <title>Rhizophora mucronata_Transcriptome.</title>
        <authorList>
            <person name="Meera S.P."/>
            <person name="Sreeshan A."/>
            <person name="Augustine A."/>
        </authorList>
    </citation>
    <scope>NUCLEOTIDE SEQUENCE</scope>
    <source>
        <tissue evidence="1">Leaf</tissue>
    </source>
</reference>
<dbReference type="EMBL" id="GGEC01092395">
    <property type="protein sequence ID" value="MBX72879.1"/>
    <property type="molecule type" value="Transcribed_RNA"/>
</dbReference>
<protein>
    <submittedName>
        <fullName evidence="1">Uncharacterized protein</fullName>
    </submittedName>
</protein>
<dbReference type="AlphaFoldDB" id="A0A2P2R0U1"/>
<name>A0A2P2R0U1_RHIMU</name>
<organism evidence="1">
    <name type="scientific">Rhizophora mucronata</name>
    <name type="common">Asiatic mangrove</name>
    <dbReference type="NCBI Taxonomy" id="61149"/>
    <lineage>
        <taxon>Eukaryota</taxon>
        <taxon>Viridiplantae</taxon>
        <taxon>Streptophyta</taxon>
        <taxon>Embryophyta</taxon>
        <taxon>Tracheophyta</taxon>
        <taxon>Spermatophyta</taxon>
        <taxon>Magnoliopsida</taxon>
        <taxon>eudicotyledons</taxon>
        <taxon>Gunneridae</taxon>
        <taxon>Pentapetalae</taxon>
        <taxon>rosids</taxon>
        <taxon>fabids</taxon>
        <taxon>Malpighiales</taxon>
        <taxon>Rhizophoraceae</taxon>
        <taxon>Rhizophora</taxon>
    </lineage>
</organism>
<proteinExistence type="predicted"/>
<sequence>MHLDRHVCLDLQHNNYNCFEASVAFNFVCEF</sequence>
<accession>A0A2P2R0U1</accession>
<evidence type="ECO:0000313" key="1">
    <source>
        <dbReference type="EMBL" id="MBX72879.1"/>
    </source>
</evidence>